<keyword evidence="1" id="KW-0732">Signal</keyword>
<dbReference type="RefSeq" id="WP_101895024.1">
    <property type="nucleotide sequence ID" value="NZ_CP022684.1"/>
</dbReference>
<evidence type="ECO:0000256" key="1">
    <source>
        <dbReference type="SAM" id="SignalP"/>
    </source>
</evidence>
<feature type="signal peptide" evidence="1">
    <location>
        <begin position="1"/>
        <end position="21"/>
    </location>
</feature>
<feature type="chain" id="PRO_5014662420" evidence="1">
    <location>
        <begin position="22"/>
        <end position="227"/>
    </location>
</feature>
<dbReference type="OrthoDB" id="6194471at2"/>
<reference evidence="3" key="1">
    <citation type="submission" date="2017-08" db="EMBL/GenBank/DDBJ databases">
        <title>Direct submision.</title>
        <authorList>
            <person name="Kim S.-J."/>
            <person name="Rhee S.-K."/>
        </authorList>
    </citation>
    <scope>NUCLEOTIDE SEQUENCE [LARGE SCALE GENOMIC DNA]</scope>
    <source>
        <strain evidence="3">GI5</strain>
    </source>
</reference>
<evidence type="ECO:0000313" key="2">
    <source>
        <dbReference type="EMBL" id="AUM13649.1"/>
    </source>
</evidence>
<sequence length="227" mass="24752">MKTLTTALFITSTLAAPLVLAATPNEIRDLTPQPSLEYKFALDDLVALPTAEEPDAIRFTSGAHYYKQAITSTLPRTISSEKFLTLPGSRSKVVIPAGKNALVNLAFTAESRCNEPGSMAPDWCEVRILVDGVEASPQASRFGPDTYAFDSTDGGSEGISSWESHAMDRHHCVINSNSKVAKSVPVEVQWKVTNFDGGAAPQFWLDDWSFTIQLADGCRQERLKVDD</sequence>
<accession>A0A2K9LMR1</accession>
<evidence type="ECO:0000313" key="3">
    <source>
        <dbReference type="Proteomes" id="UP000235116"/>
    </source>
</evidence>
<organism evidence="2 3">
    <name type="scientific">Ketobacter alkanivorans</name>
    <dbReference type="NCBI Taxonomy" id="1917421"/>
    <lineage>
        <taxon>Bacteria</taxon>
        <taxon>Pseudomonadati</taxon>
        <taxon>Pseudomonadota</taxon>
        <taxon>Gammaproteobacteria</taxon>
        <taxon>Pseudomonadales</taxon>
        <taxon>Ketobacteraceae</taxon>
        <taxon>Ketobacter</taxon>
    </lineage>
</organism>
<protein>
    <submittedName>
        <fullName evidence="2">Uncharacterized protein</fullName>
    </submittedName>
</protein>
<dbReference type="AlphaFoldDB" id="A0A2K9LMR1"/>
<dbReference type="KEGG" id="kak:Kalk_14990"/>
<dbReference type="EMBL" id="CP022684">
    <property type="protein sequence ID" value="AUM13649.1"/>
    <property type="molecule type" value="Genomic_DNA"/>
</dbReference>
<proteinExistence type="predicted"/>
<gene>
    <name evidence="2" type="ORF">Kalk_14990</name>
</gene>
<dbReference type="Proteomes" id="UP000235116">
    <property type="component" value="Chromosome"/>
</dbReference>
<name>A0A2K9LMR1_9GAMM</name>
<keyword evidence="3" id="KW-1185">Reference proteome</keyword>